<feature type="non-terminal residue" evidence="1">
    <location>
        <position position="116"/>
    </location>
</feature>
<evidence type="ECO:0000313" key="1">
    <source>
        <dbReference type="EMBL" id="NMH94741.1"/>
    </source>
</evidence>
<dbReference type="SUPFAM" id="SSF53067">
    <property type="entry name" value="Actin-like ATPase domain"/>
    <property type="match status" value="1"/>
</dbReference>
<reference evidence="1 2" key="1">
    <citation type="submission" date="2020-04" db="EMBL/GenBank/DDBJ databases">
        <authorList>
            <person name="Klaysubun C."/>
            <person name="Duangmal K."/>
            <person name="Lipun K."/>
        </authorList>
    </citation>
    <scope>NUCLEOTIDE SEQUENCE [LARGE SCALE GENOMIC DNA]</scope>
    <source>
        <strain evidence="1 2">DSM 45300</strain>
    </source>
</reference>
<gene>
    <name evidence="1" type="ORF">HF519_24835</name>
</gene>
<keyword evidence="2" id="KW-1185">Reference proteome</keyword>
<comment type="caution">
    <text evidence="1">The sequence shown here is derived from an EMBL/GenBank/DDBJ whole genome shotgun (WGS) entry which is preliminary data.</text>
</comment>
<proteinExistence type="predicted"/>
<dbReference type="InterPro" id="IPR043129">
    <property type="entry name" value="ATPase_NBD"/>
</dbReference>
<name>A0A848DQS4_9PSEU</name>
<dbReference type="EMBL" id="JAAXKZ010000128">
    <property type="protein sequence ID" value="NMH94741.1"/>
    <property type="molecule type" value="Genomic_DNA"/>
</dbReference>
<accession>A0A848DQS4</accession>
<organism evidence="1 2">
    <name type="scientific">Pseudonocardia bannensis</name>
    <dbReference type="NCBI Taxonomy" id="630973"/>
    <lineage>
        <taxon>Bacteria</taxon>
        <taxon>Bacillati</taxon>
        <taxon>Actinomycetota</taxon>
        <taxon>Actinomycetes</taxon>
        <taxon>Pseudonocardiales</taxon>
        <taxon>Pseudonocardiaceae</taxon>
        <taxon>Pseudonocardia</taxon>
    </lineage>
</organism>
<dbReference type="InterPro" id="IPR027417">
    <property type="entry name" value="P-loop_NTPase"/>
</dbReference>
<dbReference type="AlphaFoldDB" id="A0A848DQS4"/>
<dbReference type="Gene3D" id="3.40.50.300">
    <property type="entry name" value="P-loop containing nucleotide triphosphate hydrolases"/>
    <property type="match status" value="1"/>
</dbReference>
<dbReference type="Proteomes" id="UP000586918">
    <property type="component" value="Unassembled WGS sequence"/>
</dbReference>
<protein>
    <submittedName>
        <fullName evidence="1">Uncharacterized protein</fullName>
    </submittedName>
</protein>
<evidence type="ECO:0000313" key="2">
    <source>
        <dbReference type="Proteomes" id="UP000586918"/>
    </source>
</evidence>
<sequence>MAKTARETFRVPAGDLDLCALDPRARPIGPKDKATAEAEMIDLGARLDARQEALYAEAVWGGRRSVLLVLQGMDTSGNLRDVLAARAAGDGGASLAFEVFIHRLAREAAAMTVAAG</sequence>